<dbReference type="PROSITE" id="PS00815">
    <property type="entry name" value="AIPM_HOMOCIT_SYNTH_1"/>
    <property type="match status" value="1"/>
</dbReference>
<dbReference type="KEGG" id="sti:Sthe_0763"/>
<evidence type="ECO:0000256" key="4">
    <source>
        <dbReference type="ARBA" id="ARBA00018198"/>
    </source>
</evidence>
<keyword evidence="6 11" id="KW-0028">Amino-acid biosynthesis</keyword>
<dbReference type="HOGENOM" id="CLU_022158_0_1_0"/>
<dbReference type="Proteomes" id="UP000002027">
    <property type="component" value="Chromosome 1"/>
</dbReference>
<evidence type="ECO:0000256" key="9">
    <source>
        <dbReference type="ARBA" id="ARBA00023211"/>
    </source>
</evidence>
<protein>
    <recommendedName>
        <fullName evidence="4 11">2-isopropylmalate synthase</fullName>
        <ecNumber evidence="3 11">2.3.3.13</ecNumber>
    </recommendedName>
    <alternativeName>
        <fullName evidence="11">Alpha-IPM synthase</fullName>
    </alternativeName>
    <alternativeName>
        <fullName evidence="11">Alpha-isopropylmalate synthase</fullName>
    </alternativeName>
</protein>
<comment type="pathway">
    <text evidence="1 11">Amino-acid biosynthesis; L-leucine biosynthesis; L-leucine from 3-methyl-2-oxobutanoate: step 1/4.</text>
</comment>
<dbReference type="PANTHER" id="PTHR10277:SF9">
    <property type="entry name" value="2-ISOPROPYLMALATE SYNTHASE 1, CHLOROPLASTIC-RELATED"/>
    <property type="match status" value="1"/>
</dbReference>
<dbReference type="InterPro" id="IPR000891">
    <property type="entry name" value="PYR_CT"/>
</dbReference>
<keyword evidence="10 11" id="KW-0100">Branched-chain amino acid biosynthesis</keyword>
<comment type="catalytic activity">
    <reaction evidence="11">
        <text>3-methyl-2-oxobutanoate + acetyl-CoA + H2O = (2S)-2-isopropylmalate + CoA + H(+)</text>
        <dbReference type="Rhea" id="RHEA:21524"/>
        <dbReference type="ChEBI" id="CHEBI:1178"/>
        <dbReference type="ChEBI" id="CHEBI:11851"/>
        <dbReference type="ChEBI" id="CHEBI:15377"/>
        <dbReference type="ChEBI" id="CHEBI:15378"/>
        <dbReference type="ChEBI" id="CHEBI:57287"/>
        <dbReference type="ChEBI" id="CHEBI:57288"/>
        <dbReference type="EC" id="2.3.3.13"/>
    </reaction>
</comment>
<dbReference type="Pfam" id="PF08502">
    <property type="entry name" value="LeuA_dimer"/>
    <property type="match status" value="1"/>
</dbReference>
<dbReference type="Pfam" id="PF22617">
    <property type="entry name" value="HCS_D2"/>
    <property type="match status" value="1"/>
</dbReference>
<dbReference type="Gene3D" id="3.20.20.70">
    <property type="entry name" value="Aldolase class I"/>
    <property type="match status" value="1"/>
</dbReference>
<dbReference type="InterPro" id="IPR054691">
    <property type="entry name" value="LeuA/HCS_post-cat"/>
</dbReference>
<evidence type="ECO:0000256" key="7">
    <source>
        <dbReference type="ARBA" id="ARBA00022679"/>
    </source>
</evidence>
<reference evidence="14" key="1">
    <citation type="submission" date="2009-11" db="EMBL/GenBank/DDBJ databases">
        <title>The complete chromosome 1 of Sphaerobacter thermophilus DSM 20745.</title>
        <authorList>
            <person name="Lucas S."/>
            <person name="Copeland A."/>
            <person name="Lapidus A."/>
            <person name="Glavina del Rio T."/>
            <person name="Dalin E."/>
            <person name="Tice H."/>
            <person name="Bruce D."/>
            <person name="Goodwin L."/>
            <person name="Pitluck S."/>
            <person name="Kyrpides N."/>
            <person name="Mavromatis K."/>
            <person name="Ivanova N."/>
            <person name="Mikhailova N."/>
            <person name="LaButti K.M."/>
            <person name="Clum A."/>
            <person name="Sun H.I."/>
            <person name="Brettin T."/>
            <person name="Detter J.C."/>
            <person name="Han C."/>
            <person name="Larimer F."/>
            <person name="Land M."/>
            <person name="Hauser L."/>
            <person name="Markowitz V."/>
            <person name="Cheng J.F."/>
            <person name="Hugenholtz P."/>
            <person name="Woyke T."/>
            <person name="Wu D."/>
            <person name="Steenblock K."/>
            <person name="Schneider S."/>
            <person name="Pukall R."/>
            <person name="Goeker M."/>
            <person name="Klenk H.P."/>
            <person name="Eisen J.A."/>
        </authorList>
    </citation>
    <scope>NUCLEOTIDE SEQUENCE [LARGE SCALE GENOMIC DNA]</scope>
    <source>
        <strain evidence="14">ATCC 49802 / DSM 20745 / S 6022</strain>
    </source>
</reference>
<dbReference type="GO" id="GO:0009098">
    <property type="term" value="P:L-leucine biosynthetic process"/>
    <property type="evidence" value="ECO:0007669"/>
    <property type="project" value="UniProtKB-UniRule"/>
</dbReference>
<evidence type="ECO:0000256" key="11">
    <source>
        <dbReference type="HAMAP-Rule" id="MF_01025"/>
    </source>
</evidence>
<dbReference type="HAMAP" id="MF_01025">
    <property type="entry name" value="LeuA_type1"/>
    <property type="match status" value="1"/>
</dbReference>
<feature type="binding site" evidence="11">
    <location>
        <position position="14"/>
    </location>
    <ligand>
        <name>Mn(2+)</name>
        <dbReference type="ChEBI" id="CHEBI:29035"/>
    </ligand>
</feature>
<dbReference type="InParanoid" id="D1C1T3"/>
<feature type="binding site" evidence="11">
    <location>
        <position position="202"/>
    </location>
    <ligand>
        <name>Mn(2+)</name>
        <dbReference type="ChEBI" id="CHEBI:29035"/>
    </ligand>
</feature>
<dbReference type="PANTHER" id="PTHR10277">
    <property type="entry name" value="HOMOCITRATE SYNTHASE-RELATED"/>
    <property type="match status" value="1"/>
</dbReference>
<dbReference type="InterPro" id="IPR005671">
    <property type="entry name" value="LeuA_bact_synth"/>
</dbReference>
<dbReference type="AlphaFoldDB" id="D1C1T3"/>
<dbReference type="STRING" id="479434.Sthe_0763"/>
<dbReference type="NCBIfam" id="NF002086">
    <property type="entry name" value="PRK00915.1-3"/>
    <property type="match status" value="1"/>
</dbReference>
<accession>D1C1T3</accession>
<feature type="domain" description="Pyruvate carboxyltransferase" evidence="12">
    <location>
        <begin position="5"/>
        <end position="268"/>
    </location>
</feature>
<evidence type="ECO:0000256" key="6">
    <source>
        <dbReference type="ARBA" id="ARBA00022605"/>
    </source>
</evidence>
<feature type="binding site" evidence="11">
    <location>
        <position position="238"/>
    </location>
    <ligand>
        <name>Mn(2+)</name>
        <dbReference type="ChEBI" id="CHEBI:29035"/>
    </ligand>
</feature>
<dbReference type="InterPro" id="IPR050073">
    <property type="entry name" value="2-IPM_HCS-like"/>
</dbReference>
<dbReference type="OrthoDB" id="9804858at2"/>
<evidence type="ECO:0000256" key="10">
    <source>
        <dbReference type="ARBA" id="ARBA00023304"/>
    </source>
</evidence>
<comment type="subunit">
    <text evidence="11">Homodimer.</text>
</comment>
<keyword evidence="14" id="KW-1185">Reference proteome</keyword>
<dbReference type="Pfam" id="PF00682">
    <property type="entry name" value="HMGL-like"/>
    <property type="match status" value="1"/>
</dbReference>
<dbReference type="FunCoup" id="D1C1T3">
    <property type="interactions" value="355"/>
</dbReference>
<dbReference type="eggNOG" id="COG0119">
    <property type="taxonomic scope" value="Bacteria"/>
</dbReference>
<evidence type="ECO:0000256" key="5">
    <source>
        <dbReference type="ARBA" id="ARBA00022430"/>
    </source>
</evidence>
<dbReference type="InterPro" id="IPR013709">
    <property type="entry name" value="2-isopropylmalate_synth_dimer"/>
</dbReference>
<evidence type="ECO:0000313" key="14">
    <source>
        <dbReference type="Proteomes" id="UP000002027"/>
    </source>
</evidence>
<dbReference type="UniPathway" id="UPA00048">
    <property type="reaction ID" value="UER00070"/>
</dbReference>
<proteinExistence type="inferred from homology"/>
<evidence type="ECO:0000256" key="8">
    <source>
        <dbReference type="ARBA" id="ARBA00022723"/>
    </source>
</evidence>
<comment type="function">
    <text evidence="11">Catalyzes the condensation of the acetyl group of acetyl-CoA with 3-methyl-2-oxobutanoate (2-ketoisovalerate) to form 3-carboxy-3-hydroxy-4-methylpentanoate (2-isopropylmalate).</text>
</comment>
<evidence type="ECO:0000256" key="3">
    <source>
        <dbReference type="ARBA" id="ARBA00012973"/>
    </source>
</evidence>
<dbReference type="FunFam" id="1.10.238.260:FF:000001">
    <property type="entry name" value="2-isopropylmalate synthase"/>
    <property type="match status" value="1"/>
</dbReference>
<dbReference type="SMART" id="SM00917">
    <property type="entry name" value="LeuA_dimer"/>
    <property type="match status" value="1"/>
</dbReference>
<dbReference type="GO" id="GO:0003985">
    <property type="term" value="F:acetyl-CoA C-acetyltransferase activity"/>
    <property type="evidence" value="ECO:0007669"/>
    <property type="project" value="UniProtKB-UniRule"/>
</dbReference>
<dbReference type="EMBL" id="CP001823">
    <property type="protein sequence ID" value="ACZ38200.1"/>
    <property type="molecule type" value="Genomic_DNA"/>
</dbReference>
<dbReference type="NCBIfam" id="TIGR00973">
    <property type="entry name" value="leuA_bact"/>
    <property type="match status" value="1"/>
</dbReference>
<comment type="similarity">
    <text evidence="2 11">Belongs to the alpha-IPM synthase/homocitrate synthase family. LeuA type 1 subfamily.</text>
</comment>
<dbReference type="FunFam" id="3.20.20.70:FF:000010">
    <property type="entry name" value="2-isopropylmalate synthase"/>
    <property type="match status" value="1"/>
</dbReference>
<keyword evidence="8 11" id="KW-0479">Metal-binding</keyword>
<dbReference type="SUPFAM" id="SSF51569">
    <property type="entry name" value="Aldolase"/>
    <property type="match status" value="1"/>
</dbReference>
<dbReference type="Gene3D" id="1.10.238.260">
    <property type="match status" value="1"/>
</dbReference>
<keyword evidence="7 11" id="KW-0808">Transferase</keyword>
<dbReference type="CDD" id="cd07940">
    <property type="entry name" value="DRE_TIM_IPMS"/>
    <property type="match status" value="1"/>
</dbReference>
<keyword evidence="11" id="KW-0963">Cytoplasm</keyword>
<evidence type="ECO:0000256" key="2">
    <source>
        <dbReference type="ARBA" id="ARBA00009396"/>
    </source>
</evidence>
<name>D1C1T3_SPHTD</name>
<dbReference type="Gene3D" id="3.30.160.270">
    <property type="match status" value="1"/>
</dbReference>
<feature type="binding site" evidence="11">
    <location>
        <position position="204"/>
    </location>
    <ligand>
        <name>Mn(2+)</name>
        <dbReference type="ChEBI" id="CHEBI:29035"/>
    </ligand>
</feature>
<sequence>MSDRLIIFDTTLRDGEQSPGATMATPEKLEVARMLARMGVDVIEAGFPAASPGDLEAVRTIAREVKGSVICALARANDQDIDAAWEGIRPAEEARIHTFIATSPVHMEYKLRMTPDQVVEAARRAVTRARGYVSNVEFSAEDATRSDWDFLCRIFAVAIEAGATTINVPDTVGYTTPAEYARLITYLMENTPGIENVVVSVHCHDDLGMATANTLAAIQAGARQAEVTINGIGERAGNTSLEEVVMALHTRKDFYGGIMPRIETQMLVPASRLVSRTTGIVVQPNKAIVGANAFAHEAGIHQDGMLKHRDTYEIMTPQSVGWESSRLVLGKHSGRAGFTARLKELGYGDLSREQIEELYRRFIDLTDRKKTVTNADLIAIVEEDLQHGPERYVLSGWRAHSGSDGQAEAWVKMVIDGVEREASAVGNGQIDALFKAIDRLVNSGCTLEAFHIDAVTPGEDAQGEVTVRVRCGANIYNGRGVATDIVEAGVRAYLMALNRAGVATEVTV</sequence>
<evidence type="ECO:0000313" key="13">
    <source>
        <dbReference type="EMBL" id="ACZ38200.1"/>
    </source>
</evidence>
<dbReference type="InterPro" id="IPR002034">
    <property type="entry name" value="AIPM/Hcit_synth_CS"/>
</dbReference>
<evidence type="ECO:0000259" key="12">
    <source>
        <dbReference type="PROSITE" id="PS50991"/>
    </source>
</evidence>
<dbReference type="NCBIfam" id="NF002087">
    <property type="entry name" value="PRK00915.1-4"/>
    <property type="match status" value="1"/>
</dbReference>
<dbReference type="SUPFAM" id="SSF110921">
    <property type="entry name" value="2-isopropylmalate synthase LeuA, allosteric (dimerisation) domain"/>
    <property type="match status" value="1"/>
</dbReference>
<keyword evidence="5 11" id="KW-0432">Leucine biosynthesis</keyword>
<feature type="region of interest" description="Regulatory domain" evidence="11">
    <location>
        <begin position="393"/>
        <end position="508"/>
    </location>
</feature>
<reference evidence="13 14" key="2">
    <citation type="journal article" date="2010" name="Stand. Genomic Sci.">
        <title>Complete genome sequence of Desulfohalobium retbaense type strain (HR(100)).</title>
        <authorList>
            <person name="Spring S."/>
            <person name="Nolan M."/>
            <person name="Lapidus A."/>
            <person name="Glavina Del Rio T."/>
            <person name="Copeland A."/>
            <person name="Tice H."/>
            <person name="Cheng J.F."/>
            <person name="Lucas S."/>
            <person name="Land M."/>
            <person name="Chen F."/>
            <person name="Bruce D."/>
            <person name="Goodwin L."/>
            <person name="Pitluck S."/>
            <person name="Ivanova N."/>
            <person name="Mavromatis K."/>
            <person name="Mikhailova N."/>
            <person name="Pati A."/>
            <person name="Chen A."/>
            <person name="Palaniappan K."/>
            <person name="Hauser L."/>
            <person name="Chang Y.J."/>
            <person name="Jeffries C.D."/>
            <person name="Munk C."/>
            <person name="Kiss H."/>
            <person name="Chain P."/>
            <person name="Han C."/>
            <person name="Brettin T."/>
            <person name="Detter J.C."/>
            <person name="Schuler E."/>
            <person name="Goker M."/>
            <person name="Rohde M."/>
            <person name="Bristow J."/>
            <person name="Eisen J.A."/>
            <person name="Markowitz V."/>
            <person name="Hugenholtz P."/>
            <person name="Kyrpides N.C."/>
            <person name="Klenk H.P."/>
        </authorList>
    </citation>
    <scope>NUCLEOTIDE SEQUENCE [LARGE SCALE GENOMIC DNA]</scope>
    <source>
        <strain evidence="14">ATCC 49802 / DSM 20745 / S 6022</strain>
    </source>
</reference>
<dbReference type="GO" id="GO:0003852">
    <property type="term" value="F:2-isopropylmalate synthase activity"/>
    <property type="evidence" value="ECO:0007669"/>
    <property type="project" value="UniProtKB-UniRule"/>
</dbReference>
<dbReference type="GO" id="GO:0030145">
    <property type="term" value="F:manganese ion binding"/>
    <property type="evidence" value="ECO:0007669"/>
    <property type="project" value="UniProtKB-UniRule"/>
</dbReference>
<dbReference type="GO" id="GO:0005737">
    <property type="term" value="C:cytoplasm"/>
    <property type="evidence" value="ECO:0007669"/>
    <property type="project" value="UniProtKB-UniRule"/>
</dbReference>
<dbReference type="RefSeq" id="WP_012871247.1">
    <property type="nucleotide sequence ID" value="NC_013523.1"/>
</dbReference>
<organism evidence="13 14">
    <name type="scientific">Sphaerobacter thermophilus (strain ATCC 49802 / DSM 20745 / KCCM 41009 / NCIMB 13125 / S 6022)</name>
    <dbReference type="NCBI Taxonomy" id="479434"/>
    <lineage>
        <taxon>Bacteria</taxon>
        <taxon>Pseudomonadati</taxon>
        <taxon>Thermomicrobiota</taxon>
        <taxon>Thermomicrobia</taxon>
        <taxon>Sphaerobacterales</taxon>
        <taxon>Sphaerobacterineae</taxon>
        <taxon>Sphaerobacteraceae</taxon>
        <taxon>Sphaerobacter</taxon>
    </lineage>
</organism>
<dbReference type="EC" id="2.3.3.13" evidence="3 11"/>
<dbReference type="InterPro" id="IPR013785">
    <property type="entry name" value="Aldolase_TIM"/>
</dbReference>
<evidence type="ECO:0000256" key="1">
    <source>
        <dbReference type="ARBA" id="ARBA00004689"/>
    </source>
</evidence>
<dbReference type="PROSITE" id="PS00816">
    <property type="entry name" value="AIPM_HOMOCIT_SYNTH_2"/>
    <property type="match status" value="1"/>
</dbReference>
<comment type="cofactor">
    <cofactor evidence="11">
        <name>Mn(2+)</name>
        <dbReference type="ChEBI" id="CHEBI:29035"/>
    </cofactor>
</comment>
<dbReference type="InterPro" id="IPR036230">
    <property type="entry name" value="LeuA_allosteric_dom_sf"/>
</dbReference>
<keyword evidence="9 11" id="KW-0464">Manganese</keyword>
<gene>
    <name evidence="11" type="primary">leuA</name>
    <name evidence="13" type="ordered locus">Sthe_0763</name>
</gene>
<dbReference type="PROSITE" id="PS50991">
    <property type="entry name" value="PYR_CT"/>
    <property type="match status" value="1"/>
</dbReference>